<sequence>MSQRRKEKKGPSPEERLARDNRARRKFKAFIRLVMANLFWLGDLDDTLGENVMLNIQKLTRKKIKKSTLTTREKLILTKPKEDRTEEEKHLLNRAIGGLKCFRRYPPNVKSQLAAVTYFVYIGPDRVIVKQDHPPSSMYFLLSGEGAVTVRTYDKMLKEWIKSEHGFVGPGTMFGEVALIHGIARTATITTTMPCELLLIKKEDFDIVLKETVWKAWEEITKIMNRYSYFKNWDVVTKRECSIISRTKNFRADQVVLGDNTGVSTYSYLITKGSCSVIEHLEVLVYYVSGIKKYKLHISPEDNEEVCTSKQQKVKISKTIKPKSKEGEVELHFIKVCELSEGAIFNIGENFERRRVVADTNTSCLLIPRYWLMKMNKDNIWNRVQQFLNKNIPRRRKFLWSGSRRRGFWLTDRS</sequence>
<dbReference type="Gene3D" id="2.60.120.10">
    <property type="entry name" value="Jelly Rolls"/>
    <property type="match status" value="2"/>
</dbReference>
<organism evidence="2 3">
    <name type="scientific">Ceutorhynchus assimilis</name>
    <name type="common">cabbage seed weevil</name>
    <dbReference type="NCBI Taxonomy" id="467358"/>
    <lineage>
        <taxon>Eukaryota</taxon>
        <taxon>Metazoa</taxon>
        <taxon>Ecdysozoa</taxon>
        <taxon>Arthropoda</taxon>
        <taxon>Hexapoda</taxon>
        <taxon>Insecta</taxon>
        <taxon>Pterygota</taxon>
        <taxon>Neoptera</taxon>
        <taxon>Endopterygota</taxon>
        <taxon>Coleoptera</taxon>
        <taxon>Polyphaga</taxon>
        <taxon>Cucujiformia</taxon>
        <taxon>Curculionidae</taxon>
        <taxon>Ceutorhynchinae</taxon>
        <taxon>Ceutorhynchus</taxon>
    </lineage>
</organism>
<name>A0A9N9MDA2_9CUCU</name>
<dbReference type="InterPro" id="IPR018488">
    <property type="entry name" value="cNMP-bd_CS"/>
</dbReference>
<accession>A0A9N9MDA2</accession>
<dbReference type="InterPro" id="IPR014710">
    <property type="entry name" value="RmlC-like_jellyroll"/>
</dbReference>
<dbReference type="PANTHER" id="PTHR23011:SF41">
    <property type="entry name" value="CYCLIC NUCLEOTIDE-BINDING DOMAIN-CONTAINING PROTEIN"/>
    <property type="match status" value="1"/>
</dbReference>
<dbReference type="PROSITE" id="PS50042">
    <property type="entry name" value="CNMP_BINDING_3"/>
    <property type="match status" value="1"/>
</dbReference>
<dbReference type="AlphaFoldDB" id="A0A9N9MDA2"/>
<evidence type="ECO:0000313" key="2">
    <source>
        <dbReference type="EMBL" id="CAG9762012.1"/>
    </source>
</evidence>
<proteinExistence type="predicted"/>
<dbReference type="CDD" id="cd00038">
    <property type="entry name" value="CAP_ED"/>
    <property type="match status" value="1"/>
</dbReference>
<dbReference type="PROSITE" id="PS00889">
    <property type="entry name" value="CNMP_BINDING_2"/>
    <property type="match status" value="1"/>
</dbReference>
<feature type="domain" description="Cyclic nucleotide-binding" evidence="1">
    <location>
        <begin position="101"/>
        <end position="209"/>
    </location>
</feature>
<dbReference type="Proteomes" id="UP001152799">
    <property type="component" value="Chromosome 11"/>
</dbReference>
<reference evidence="2" key="1">
    <citation type="submission" date="2022-01" db="EMBL/GenBank/DDBJ databases">
        <authorList>
            <person name="King R."/>
        </authorList>
    </citation>
    <scope>NUCLEOTIDE SEQUENCE</scope>
</reference>
<keyword evidence="3" id="KW-1185">Reference proteome</keyword>
<dbReference type="EMBL" id="OU892287">
    <property type="protein sequence ID" value="CAG9762012.1"/>
    <property type="molecule type" value="Genomic_DNA"/>
</dbReference>
<evidence type="ECO:0000259" key="1">
    <source>
        <dbReference type="PROSITE" id="PS50042"/>
    </source>
</evidence>
<dbReference type="PANTHER" id="PTHR23011">
    <property type="entry name" value="CYCLIC NUCLEOTIDE-BINDING DOMAIN CONTAINING PROTEIN"/>
    <property type="match status" value="1"/>
</dbReference>
<dbReference type="InterPro" id="IPR018490">
    <property type="entry name" value="cNMP-bd_dom_sf"/>
</dbReference>
<gene>
    <name evidence="2" type="ORF">CEUTPL_LOCUS2702</name>
</gene>
<dbReference type="SUPFAM" id="SSF51206">
    <property type="entry name" value="cAMP-binding domain-like"/>
    <property type="match status" value="2"/>
</dbReference>
<protein>
    <recommendedName>
        <fullName evidence="1">Cyclic nucleotide-binding domain-containing protein</fullName>
    </recommendedName>
</protein>
<evidence type="ECO:0000313" key="3">
    <source>
        <dbReference type="Proteomes" id="UP001152799"/>
    </source>
</evidence>
<dbReference type="OrthoDB" id="166212at2759"/>
<dbReference type="Pfam" id="PF00027">
    <property type="entry name" value="cNMP_binding"/>
    <property type="match status" value="1"/>
</dbReference>
<dbReference type="InterPro" id="IPR000595">
    <property type="entry name" value="cNMP-bd_dom"/>
</dbReference>
<dbReference type="SMART" id="SM00100">
    <property type="entry name" value="cNMP"/>
    <property type="match status" value="1"/>
</dbReference>